<dbReference type="PROSITE" id="PS00018">
    <property type="entry name" value="EF_HAND_1"/>
    <property type="match status" value="2"/>
</dbReference>
<name>A0A3E2WYF1_9FIRM</name>
<evidence type="ECO:0000313" key="3">
    <source>
        <dbReference type="Proteomes" id="UP000261111"/>
    </source>
</evidence>
<dbReference type="InterPro" id="IPR011047">
    <property type="entry name" value="Quinoprotein_ADH-like_sf"/>
</dbReference>
<dbReference type="Proteomes" id="UP000261111">
    <property type="component" value="Unassembled WGS sequence"/>
</dbReference>
<dbReference type="Gene3D" id="2.60.420.10">
    <property type="entry name" value="Maltose phosphorylase, domain 3"/>
    <property type="match status" value="1"/>
</dbReference>
<dbReference type="InterPro" id="IPR016134">
    <property type="entry name" value="Dockerin_dom"/>
</dbReference>
<dbReference type="InterPro" id="IPR002105">
    <property type="entry name" value="Dockerin_1_rpt"/>
</dbReference>
<dbReference type="PANTHER" id="PTHR34512">
    <property type="entry name" value="CELL SURFACE PROTEIN"/>
    <property type="match status" value="1"/>
</dbReference>
<evidence type="ECO:0000313" key="2">
    <source>
        <dbReference type="EMBL" id="RGC33358.1"/>
    </source>
</evidence>
<dbReference type="PROSITE" id="PS51766">
    <property type="entry name" value="DOCKERIN"/>
    <property type="match status" value="1"/>
</dbReference>
<dbReference type="SMART" id="SM00564">
    <property type="entry name" value="PQQ"/>
    <property type="match status" value="4"/>
</dbReference>
<dbReference type="InterPro" id="IPR036439">
    <property type="entry name" value="Dockerin_dom_sf"/>
</dbReference>
<proteinExistence type="predicted"/>
<sequence length="1426" mass="154993">MLAVSIVHFKPMAKKEKQEGLKRMKRKKRTRRGLSWLLAVAVIMTTVFAGGMPVLAEGTAADTNMLSEISFSSDPNEEGEPVKLISEVDPETKECTVGVVEESGTLGICAVLKEEAAGATIEAKYQNIYNDSVTTAMTSGEELLLDNLVEYGGIKGGEVHITVTLDDKIEEYTVHVVRLTPLMEILVKDGDNSYLTGFDGSKTEYEITVPGGTESVEVSLVAMVWGDIDNNVYTVNGEPAVLEDGAFYATRQVPLTEEKTTIVAKAEKEGTVGKEYTLNIIKDIKKVDLTVTTNPADATVTITDDAGAAVQGTDGVYSLEAGKDYNYTIEREGFVTQTGTVNLTDSETKNFTLESAEAPLLLKGIEGYQAQNVVFDVLTKEATLVCDTSTNVQLRVKLHQGTTDKDMKVVYTYTDSAGKDVNVESTAKNQYESMAGAIKDDGTPNDITITATKGGVTEVYTVHIKQLTILTGLQLNYENGDTLKFDPAFKKTTTEYRAKVLSDVNAVNITVKNPAAGNSKVMVNGTEVTGSTYKMDLVNGENKAVIKVEKGAAEQTSYTVIIDRVQKVELSVQVNPKDALFTIYDEENERIWPENGKYNLFPGDDYSYAVTKLGYVGQSGILNISQSETKEFELKKAAEITLPELDADYPGFRSGRDNMSVVDAKTPITPDSIEVKWERQTGEYVKPTSGTTPIIVDNKVYTLSGNKLYVLDKETGEILKTSETVTPTTFGLMPPTYAEGMLFVPLGNGTIQCFNAETLESLWVYEDPAGGRSESAIRYDDGYIYVGFFTTKKSGFVCISVTDEDPSQQTERKAATWRDDTLGSFYWDGCWTNENYVILCTNNGVLNCIDKMTGEIKQQVDLGEQVRCDVSYYNGRIYVASQKGKVHSYNLKEDGTLDTENLINPLPIGVQSTSTPAIYNNRLYVGINGGEMFGVEGNAILVADIDPKTGAMTPAYAVPTDGYCQTSGLIITGYEKEDGYVYVYFLANSAHGQLYMIKDKAGLKEADPASGLFYTPTHEQYCIASAVADSDGNLYLKNDSAWQFVLKRSDVYLKEVNIDGGNGIIDGGKPFDGSINSHTIQVDPGTESFKLDLTANEGTEVMINGVPGSMQDIKLVDGRAEIEVQLKKGGTVRTFTFHVVTGPVVKEIRIDNSPNEGMASAAYSLDPAFDPMTTEYTAGVDKVMSDAYIWPTLMSSKDKMTMTVISGVYNKNEGDEIKGSTNYKGNTYFNVSFADRENPTIAKVKLTVASEDGTQSKDYTFTLFTQNALPIITTDDGAVSERTDNSAKINMTSNKAAELYYLVQAADAAAPDSAKIIAEGTKADVVEGKNTIEVTGLQRNAQKLYMVLKDASGAESAVRILDIASVIISGDMNGDGKLTNLDVSMLLNKVTANEDVDLETGDINGDGKISNLDVSMLLNKVTAGNN</sequence>
<accession>A0A3E2WYF1</accession>
<dbReference type="InterPro" id="IPR025883">
    <property type="entry name" value="Cadherin-like_domain"/>
</dbReference>
<dbReference type="Pfam" id="PF00404">
    <property type="entry name" value="Dockerin_1"/>
    <property type="match status" value="1"/>
</dbReference>
<dbReference type="GO" id="GO:0000272">
    <property type="term" value="P:polysaccharide catabolic process"/>
    <property type="evidence" value="ECO:0007669"/>
    <property type="project" value="InterPro"/>
</dbReference>
<gene>
    <name evidence="2" type="ORF">DWX41_07080</name>
</gene>
<protein>
    <submittedName>
        <fullName evidence="2">PEGA domain-containing protein</fullName>
    </submittedName>
</protein>
<dbReference type="CDD" id="cd14256">
    <property type="entry name" value="Dockerin_I"/>
    <property type="match status" value="1"/>
</dbReference>
<organism evidence="2 3">
    <name type="scientific">Hungatella hathewayi</name>
    <dbReference type="NCBI Taxonomy" id="154046"/>
    <lineage>
        <taxon>Bacteria</taxon>
        <taxon>Bacillati</taxon>
        <taxon>Bacillota</taxon>
        <taxon>Clostridia</taxon>
        <taxon>Lachnospirales</taxon>
        <taxon>Lachnospiraceae</taxon>
        <taxon>Hungatella</taxon>
    </lineage>
</organism>
<dbReference type="Gene3D" id="2.130.10.10">
    <property type="entry name" value="YVTN repeat-like/Quinoprotein amine dehydrogenase"/>
    <property type="match status" value="1"/>
</dbReference>
<dbReference type="SUPFAM" id="SSF63446">
    <property type="entry name" value="Type I dockerin domain"/>
    <property type="match status" value="1"/>
</dbReference>
<dbReference type="PANTHER" id="PTHR34512:SF30">
    <property type="entry name" value="OUTER MEMBRANE PROTEIN ASSEMBLY FACTOR BAMB"/>
    <property type="match status" value="1"/>
</dbReference>
<dbReference type="Pfam" id="PF12733">
    <property type="entry name" value="Cadherin-like"/>
    <property type="match status" value="3"/>
</dbReference>
<dbReference type="InterPro" id="IPR002372">
    <property type="entry name" value="PQQ_rpt_dom"/>
</dbReference>
<dbReference type="InterPro" id="IPR018391">
    <property type="entry name" value="PQQ_b-propeller_rpt"/>
</dbReference>
<feature type="domain" description="Dockerin" evidence="1">
    <location>
        <begin position="1365"/>
        <end position="1426"/>
    </location>
</feature>
<dbReference type="Pfam" id="PF08308">
    <property type="entry name" value="PEGA"/>
    <property type="match status" value="1"/>
</dbReference>
<dbReference type="Pfam" id="PF13360">
    <property type="entry name" value="PQQ_2"/>
    <property type="match status" value="2"/>
</dbReference>
<evidence type="ECO:0000259" key="1">
    <source>
        <dbReference type="PROSITE" id="PS51766"/>
    </source>
</evidence>
<dbReference type="SUPFAM" id="SSF50998">
    <property type="entry name" value="Quinoprotein alcohol dehydrogenase-like"/>
    <property type="match status" value="2"/>
</dbReference>
<dbReference type="EMBL" id="QVIA01000006">
    <property type="protein sequence ID" value="RGC33358.1"/>
    <property type="molecule type" value="Genomic_DNA"/>
</dbReference>
<dbReference type="GO" id="GO:0004553">
    <property type="term" value="F:hydrolase activity, hydrolyzing O-glycosyl compounds"/>
    <property type="evidence" value="ECO:0007669"/>
    <property type="project" value="InterPro"/>
</dbReference>
<dbReference type="InterPro" id="IPR013229">
    <property type="entry name" value="PEGA"/>
</dbReference>
<dbReference type="InterPro" id="IPR018247">
    <property type="entry name" value="EF_Hand_1_Ca_BS"/>
</dbReference>
<comment type="caution">
    <text evidence="2">The sequence shown here is derived from an EMBL/GenBank/DDBJ whole genome shotgun (WGS) entry which is preliminary data.</text>
</comment>
<dbReference type="InterPro" id="IPR015943">
    <property type="entry name" value="WD40/YVTN_repeat-like_dom_sf"/>
</dbReference>
<dbReference type="Gene3D" id="1.10.1330.10">
    <property type="entry name" value="Dockerin domain"/>
    <property type="match status" value="1"/>
</dbReference>
<reference evidence="2 3" key="1">
    <citation type="submission" date="2018-08" db="EMBL/GenBank/DDBJ databases">
        <title>A genome reference for cultivated species of the human gut microbiota.</title>
        <authorList>
            <person name="Zou Y."/>
            <person name="Xue W."/>
            <person name="Luo G."/>
        </authorList>
    </citation>
    <scope>NUCLEOTIDE SEQUENCE [LARGE SCALE GENOMIC DNA]</scope>
    <source>
        <strain evidence="2 3">AF19-21</strain>
    </source>
</reference>